<dbReference type="InterPro" id="IPR012340">
    <property type="entry name" value="NA-bd_OB-fold"/>
</dbReference>
<dbReference type="Gene3D" id="2.30.30.30">
    <property type="match status" value="1"/>
</dbReference>
<dbReference type="InterPro" id="IPR013185">
    <property type="entry name" value="Transl_elong_KOW-like"/>
</dbReference>
<dbReference type="EMBL" id="OZ019901">
    <property type="protein sequence ID" value="CAK9236634.1"/>
    <property type="molecule type" value="Genomic_DNA"/>
</dbReference>
<keyword evidence="5" id="KW-0251">Elongation factor</keyword>
<dbReference type="InterPro" id="IPR011768">
    <property type="entry name" value="Transl_elongation_fac_P"/>
</dbReference>
<comment type="subcellular location">
    <subcellularLocation>
        <location evidence="1">Cytoplasm</location>
    </subcellularLocation>
</comment>
<dbReference type="InterPro" id="IPR008991">
    <property type="entry name" value="Translation_prot_SH3-like_sf"/>
</dbReference>
<feature type="transmembrane region" description="Helical" evidence="7">
    <location>
        <begin position="285"/>
        <end position="304"/>
    </location>
</feature>
<comment type="similarity">
    <text evidence="3">Belongs to the elongation factor P family.</text>
</comment>
<dbReference type="SUPFAM" id="SSF50249">
    <property type="entry name" value="Nucleic acid-binding proteins"/>
    <property type="match status" value="2"/>
</dbReference>
<evidence type="ECO:0000256" key="7">
    <source>
        <dbReference type="SAM" id="Phobius"/>
    </source>
</evidence>
<organism evidence="10 11">
    <name type="scientific">Sphagnum troendelagicum</name>
    <dbReference type="NCBI Taxonomy" id="128251"/>
    <lineage>
        <taxon>Eukaryota</taxon>
        <taxon>Viridiplantae</taxon>
        <taxon>Streptophyta</taxon>
        <taxon>Embryophyta</taxon>
        <taxon>Bryophyta</taxon>
        <taxon>Sphagnophytina</taxon>
        <taxon>Sphagnopsida</taxon>
        <taxon>Sphagnales</taxon>
        <taxon>Sphagnaceae</taxon>
        <taxon>Sphagnum</taxon>
    </lineage>
</organism>
<evidence type="ECO:0000313" key="10">
    <source>
        <dbReference type="EMBL" id="CAK9236634.1"/>
    </source>
</evidence>
<evidence type="ECO:0000256" key="6">
    <source>
        <dbReference type="ARBA" id="ARBA00022917"/>
    </source>
</evidence>
<dbReference type="CDD" id="cd04470">
    <property type="entry name" value="S1_EF-P_repeat_1"/>
    <property type="match status" value="1"/>
</dbReference>
<accession>A0ABP0V2G4</accession>
<keyword evidence="7" id="KW-0472">Membrane</keyword>
<comment type="pathway">
    <text evidence="2">Protein biosynthesis; polypeptide chain elongation.</text>
</comment>
<dbReference type="NCBIfam" id="NF001810">
    <property type="entry name" value="PRK00529.1"/>
    <property type="match status" value="1"/>
</dbReference>
<dbReference type="SUPFAM" id="SSF50104">
    <property type="entry name" value="Translation proteins SH3-like domain"/>
    <property type="match status" value="1"/>
</dbReference>
<dbReference type="SMART" id="SM01185">
    <property type="entry name" value="EFP"/>
    <property type="match status" value="1"/>
</dbReference>
<evidence type="ECO:0000256" key="5">
    <source>
        <dbReference type="ARBA" id="ARBA00022768"/>
    </source>
</evidence>
<keyword evidence="7" id="KW-0812">Transmembrane</keyword>
<evidence type="ECO:0000256" key="1">
    <source>
        <dbReference type="ARBA" id="ARBA00004496"/>
    </source>
</evidence>
<proteinExistence type="inferred from homology"/>
<name>A0ABP0V2G4_9BRYO</name>
<protein>
    <recommendedName>
        <fullName evidence="12">Elongation factor P</fullName>
    </recommendedName>
</protein>
<evidence type="ECO:0000313" key="11">
    <source>
        <dbReference type="Proteomes" id="UP001497512"/>
    </source>
</evidence>
<gene>
    <name evidence="10" type="ORF">CSSPTR1EN2_LOCUS23034</name>
</gene>
<evidence type="ECO:0000256" key="3">
    <source>
        <dbReference type="ARBA" id="ARBA00009479"/>
    </source>
</evidence>
<dbReference type="HAMAP" id="MF_00141">
    <property type="entry name" value="EF_P"/>
    <property type="match status" value="1"/>
</dbReference>
<dbReference type="PANTHER" id="PTHR30053">
    <property type="entry name" value="ELONGATION FACTOR P"/>
    <property type="match status" value="1"/>
</dbReference>
<dbReference type="PANTHER" id="PTHR30053:SF14">
    <property type="entry name" value="TRANSLATION ELONGATION FACTOR KOW-LIKE DOMAIN-CONTAINING PROTEIN"/>
    <property type="match status" value="1"/>
</dbReference>
<dbReference type="Pfam" id="PF09285">
    <property type="entry name" value="Elong-fact-P_C"/>
    <property type="match status" value="1"/>
</dbReference>
<keyword evidence="11" id="KW-1185">Reference proteome</keyword>
<dbReference type="InterPro" id="IPR001059">
    <property type="entry name" value="Transl_elong_P/YeiP_cen"/>
</dbReference>
<dbReference type="Pfam" id="PF01132">
    <property type="entry name" value="EFP"/>
    <property type="match status" value="1"/>
</dbReference>
<evidence type="ECO:0000259" key="8">
    <source>
        <dbReference type="SMART" id="SM00841"/>
    </source>
</evidence>
<dbReference type="InterPro" id="IPR020599">
    <property type="entry name" value="Transl_elong_fac_P/YeiP"/>
</dbReference>
<dbReference type="Proteomes" id="UP001497512">
    <property type="component" value="Chromosome 9"/>
</dbReference>
<dbReference type="InterPro" id="IPR014722">
    <property type="entry name" value="Rib_uL2_dom2"/>
</dbReference>
<dbReference type="InterPro" id="IPR015365">
    <property type="entry name" value="Elong-fact-P_C"/>
</dbReference>
<keyword evidence="7" id="KW-1133">Transmembrane helix</keyword>
<sequence>MQRCGGHSRKPFALLQLLQGGSKLRGCDGWRTLWGWTIDVERPAISGIGRPCGAFLDHHAHHPQSAGVGGEGLQQQRPDCLWRQQTRQVKVNGSEVKPGNVIDHKGESIVLKTQHTQQGRGGATIQVELRDLASGLKSSERLRTSESIERIFVEDKTYTFLYAEGDSIILMEPKSFEQVTLLRTLLGTGAAYLADGMEVVVQLYDGQPFSAKVPARVTCSVIEAEPYFKGQTATPTYKRVVLENGQQVMAPSFITAGDRIVIETADNSYVTRSVAGHFVSEASPAFPVFLFAIVAFLLTQLLSLNRILIP</sequence>
<evidence type="ECO:0000256" key="2">
    <source>
        <dbReference type="ARBA" id="ARBA00004815"/>
    </source>
</evidence>
<dbReference type="Gene3D" id="2.40.50.140">
    <property type="entry name" value="Nucleic acid-binding proteins"/>
    <property type="match status" value="2"/>
</dbReference>
<reference evidence="10" key="1">
    <citation type="submission" date="2024-02" db="EMBL/GenBank/DDBJ databases">
        <authorList>
            <consortium name="ELIXIR-Norway"/>
            <consortium name="Elixir Norway"/>
        </authorList>
    </citation>
    <scope>NUCLEOTIDE SEQUENCE</scope>
</reference>
<feature type="domain" description="Translation elongation factor P/YeiP central" evidence="9">
    <location>
        <begin position="155"/>
        <end position="209"/>
    </location>
</feature>
<feature type="domain" description="Elongation factor P C-terminal" evidence="8">
    <location>
        <begin position="217"/>
        <end position="272"/>
    </location>
</feature>
<dbReference type="Pfam" id="PF08207">
    <property type="entry name" value="EFP_N"/>
    <property type="match status" value="1"/>
</dbReference>
<keyword evidence="4" id="KW-0963">Cytoplasm</keyword>
<evidence type="ECO:0000259" key="9">
    <source>
        <dbReference type="SMART" id="SM01185"/>
    </source>
</evidence>
<dbReference type="SMART" id="SM00841">
    <property type="entry name" value="Elong-fact-P_C"/>
    <property type="match status" value="1"/>
</dbReference>
<evidence type="ECO:0000256" key="4">
    <source>
        <dbReference type="ARBA" id="ARBA00022490"/>
    </source>
</evidence>
<keyword evidence="6" id="KW-0648">Protein biosynthesis</keyword>
<evidence type="ECO:0008006" key="12">
    <source>
        <dbReference type="Google" id="ProtNLM"/>
    </source>
</evidence>